<comment type="caution">
    <text evidence="1">The sequence shown here is derived from an EMBL/GenBank/DDBJ whole genome shotgun (WGS) entry which is preliminary data.</text>
</comment>
<organism evidence="1 2">
    <name type="scientific">Xanthomarina gelatinilytica</name>
    <dbReference type="NCBI Taxonomy" id="1137281"/>
    <lineage>
        <taxon>Bacteria</taxon>
        <taxon>Pseudomonadati</taxon>
        <taxon>Bacteroidota</taxon>
        <taxon>Flavobacteriia</taxon>
        <taxon>Flavobacteriales</taxon>
        <taxon>Flavobacteriaceae</taxon>
        <taxon>Xanthomarina</taxon>
    </lineage>
</organism>
<sequence length="144" mass="16002">MIQQQLPITNISHLIPQKTPFVMVDTLLDFSPSHVVSTFKILKTNLFLKNNTLLESGLIENMAQTVALHTGYDFFLKDEVAPTGYIGSIKKVDILKLPALNDIITTKVDILHEFNGVTMVAVKVYNANEEEIASGEMKTVIANQ</sequence>
<evidence type="ECO:0000313" key="2">
    <source>
        <dbReference type="Proteomes" id="UP000263268"/>
    </source>
</evidence>
<reference evidence="1 2" key="1">
    <citation type="journal article" date="2018" name="Nat. Biotechnol.">
        <title>A standardized bacterial taxonomy based on genome phylogeny substantially revises the tree of life.</title>
        <authorList>
            <person name="Parks D.H."/>
            <person name="Chuvochina M."/>
            <person name="Waite D.W."/>
            <person name="Rinke C."/>
            <person name="Skarshewski A."/>
            <person name="Chaumeil P.A."/>
            <person name="Hugenholtz P."/>
        </authorList>
    </citation>
    <scope>NUCLEOTIDE SEQUENCE [LARGE SCALE GENOMIC DNA]</scope>
    <source>
        <strain evidence="1">UBA10227</strain>
    </source>
</reference>
<dbReference type="SUPFAM" id="SSF54637">
    <property type="entry name" value="Thioesterase/thiol ester dehydrase-isomerase"/>
    <property type="match status" value="1"/>
</dbReference>
<dbReference type="Pfam" id="PF22817">
    <property type="entry name" value="ApeP-like"/>
    <property type="match status" value="1"/>
</dbReference>
<evidence type="ECO:0000313" key="1">
    <source>
        <dbReference type="EMBL" id="HCY82398.1"/>
    </source>
</evidence>
<dbReference type="InterPro" id="IPR029069">
    <property type="entry name" value="HotDog_dom_sf"/>
</dbReference>
<protein>
    <recommendedName>
        <fullName evidence="3">3-hydroxymyristoyl/3-hydroxydecanoyl-(Acyl carrier protein) dehydratase</fullName>
    </recommendedName>
</protein>
<dbReference type="Gene3D" id="3.10.129.10">
    <property type="entry name" value="Hotdog Thioesterase"/>
    <property type="match status" value="1"/>
</dbReference>
<evidence type="ECO:0008006" key="3">
    <source>
        <dbReference type="Google" id="ProtNLM"/>
    </source>
</evidence>
<proteinExistence type="predicted"/>
<dbReference type="RefSeq" id="WP_370102547.1">
    <property type="nucleotide sequence ID" value="NZ_CAXQWG010000314.1"/>
</dbReference>
<dbReference type="AlphaFoldDB" id="A0A3D6BTV1"/>
<dbReference type="Proteomes" id="UP000263268">
    <property type="component" value="Unassembled WGS sequence"/>
</dbReference>
<gene>
    <name evidence="1" type="ORF">DHV22_12760</name>
</gene>
<dbReference type="InterPro" id="IPR016776">
    <property type="entry name" value="ApeP-like_dehydratase"/>
</dbReference>
<name>A0A3D6BTV1_9FLAO</name>
<dbReference type="EMBL" id="DPRK01000201">
    <property type="protein sequence ID" value="HCY82398.1"/>
    <property type="molecule type" value="Genomic_DNA"/>
</dbReference>
<accession>A0A3D6BTV1</accession>